<dbReference type="PANTHER" id="PTHR34662:SF9">
    <property type="match status" value="1"/>
</dbReference>
<keyword evidence="2" id="KW-0812">Transmembrane</keyword>
<feature type="compositionally biased region" description="Low complexity" evidence="1">
    <location>
        <begin position="142"/>
        <end position="166"/>
    </location>
</feature>
<organism evidence="4">
    <name type="scientific">Panicum hallii</name>
    <dbReference type="NCBI Taxonomy" id="206008"/>
    <lineage>
        <taxon>Eukaryota</taxon>
        <taxon>Viridiplantae</taxon>
        <taxon>Streptophyta</taxon>
        <taxon>Embryophyta</taxon>
        <taxon>Tracheophyta</taxon>
        <taxon>Spermatophyta</taxon>
        <taxon>Magnoliopsida</taxon>
        <taxon>Liliopsida</taxon>
        <taxon>Poales</taxon>
        <taxon>Poaceae</taxon>
        <taxon>PACMAD clade</taxon>
        <taxon>Panicoideae</taxon>
        <taxon>Panicodae</taxon>
        <taxon>Paniceae</taxon>
        <taxon>Panicinae</taxon>
        <taxon>Panicum</taxon>
        <taxon>Panicum sect. Panicum</taxon>
    </lineage>
</organism>
<feature type="compositionally biased region" description="Basic and acidic residues" evidence="1">
    <location>
        <begin position="83"/>
        <end position="103"/>
    </location>
</feature>
<keyword evidence="2" id="KW-1133">Transmembrane helix</keyword>
<keyword evidence="3" id="KW-0732">Signal</keyword>
<feature type="compositionally biased region" description="Low complexity" evidence="1">
    <location>
        <begin position="59"/>
        <end position="68"/>
    </location>
</feature>
<accession>A0A2S3GPV2</accession>
<protein>
    <submittedName>
        <fullName evidence="4">Uncharacterized protein</fullName>
    </submittedName>
</protein>
<feature type="compositionally biased region" description="Low complexity" evidence="1">
    <location>
        <begin position="106"/>
        <end position="134"/>
    </location>
</feature>
<keyword evidence="2" id="KW-0472">Membrane</keyword>
<feature type="signal peptide" evidence="3">
    <location>
        <begin position="1"/>
        <end position="36"/>
    </location>
</feature>
<sequence length="220" mass="21810">MGAAATTAPCGALLRRSCGPLLALLLCFQVLRTSQAFKLRGGYEEEKVPLTVIVPDPSPQLSGLSPAPLAAPPPVFGGGGGGDDMRPRLPTERWRRGRGEARRSAAHPPAAAASSHSHQAPAPATAPSASLPGPARGPAPGPEASAPAPDSAAGSGGSASIKSSPAVPVPRGVTDTATILPMPAPGEKRQEVGAATSVGAGLVPPLLLGLLIVMMASFGL</sequence>
<evidence type="ECO:0000313" key="4">
    <source>
        <dbReference type="EMBL" id="PAN06392.1"/>
    </source>
</evidence>
<proteinExistence type="predicted"/>
<dbReference type="AlphaFoldDB" id="A0A2S3GPV2"/>
<feature type="chain" id="PRO_5015527732" evidence="3">
    <location>
        <begin position="37"/>
        <end position="220"/>
    </location>
</feature>
<evidence type="ECO:0000256" key="2">
    <source>
        <dbReference type="SAM" id="Phobius"/>
    </source>
</evidence>
<reference evidence="4" key="1">
    <citation type="submission" date="2018-04" db="EMBL/GenBank/DDBJ databases">
        <title>WGS assembly of Panicum hallii.</title>
        <authorList>
            <person name="Lovell J."/>
            <person name="Jenkins J."/>
            <person name="Lowry D."/>
            <person name="Mamidi S."/>
            <person name="Sreedasyam A."/>
            <person name="Weng X."/>
            <person name="Barry K."/>
            <person name="Bonette J."/>
            <person name="Campitelli B."/>
            <person name="Daum C."/>
            <person name="Gordon S."/>
            <person name="Gould B."/>
            <person name="Lipzen A."/>
            <person name="Macqueen A."/>
            <person name="Palacio-Mejia J."/>
            <person name="Plott C."/>
            <person name="Shakirov E."/>
            <person name="Shu S."/>
            <person name="Yoshinaga Y."/>
            <person name="Zane M."/>
            <person name="Rokhsar D."/>
            <person name="Grimwood J."/>
            <person name="Schmutz J."/>
            <person name="Juenger T."/>
        </authorList>
    </citation>
    <scope>NUCLEOTIDE SEQUENCE [LARGE SCALE GENOMIC DNA]</scope>
    <source>
        <strain evidence="4">FIL2</strain>
    </source>
</reference>
<dbReference type="Proteomes" id="UP000243499">
    <property type="component" value="Chromosome 1"/>
</dbReference>
<feature type="region of interest" description="Disordered" evidence="1">
    <location>
        <begin position="59"/>
        <end position="184"/>
    </location>
</feature>
<evidence type="ECO:0000256" key="3">
    <source>
        <dbReference type="SAM" id="SignalP"/>
    </source>
</evidence>
<dbReference type="PANTHER" id="PTHR34662">
    <property type="entry name" value="OS04G0422700 PROTEIN"/>
    <property type="match status" value="1"/>
</dbReference>
<gene>
    <name evidence="4" type="ORF">PAHAL_1G261100</name>
</gene>
<dbReference type="Gramene" id="PAN06392">
    <property type="protein sequence ID" value="PAN06392"/>
    <property type="gene ID" value="PAHAL_1G261100"/>
</dbReference>
<feature type="transmembrane region" description="Helical" evidence="2">
    <location>
        <begin position="198"/>
        <end position="218"/>
    </location>
</feature>
<evidence type="ECO:0000256" key="1">
    <source>
        <dbReference type="SAM" id="MobiDB-lite"/>
    </source>
</evidence>
<dbReference type="EMBL" id="CM008046">
    <property type="protein sequence ID" value="PAN06392.1"/>
    <property type="molecule type" value="Genomic_DNA"/>
</dbReference>
<name>A0A2S3GPV2_9POAL</name>